<accession>A0A3R7IQ77</accession>
<dbReference type="GO" id="GO:0003677">
    <property type="term" value="F:DNA binding"/>
    <property type="evidence" value="ECO:0007669"/>
    <property type="project" value="InterPro"/>
</dbReference>
<evidence type="ECO:0000259" key="1">
    <source>
        <dbReference type="PROSITE" id="PS50943"/>
    </source>
</evidence>
<dbReference type="SUPFAM" id="SSF47413">
    <property type="entry name" value="lambda repressor-like DNA-binding domains"/>
    <property type="match status" value="1"/>
</dbReference>
<gene>
    <name evidence="2" type="ORF">SFRA_021385</name>
</gene>
<dbReference type="RefSeq" id="WP_043473224.1">
    <property type="nucleotide sequence ID" value="NZ_CP134822.1"/>
</dbReference>
<dbReference type="PROSITE" id="PS50943">
    <property type="entry name" value="HTH_CROC1"/>
    <property type="match status" value="1"/>
</dbReference>
<protein>
    <submittedName>
        <fullName evidence="2">Helix-turn-helix domain-containing protein</fullName>
    </submittedName>
</protein>
<evidence type="ECO:0000313" key="3">
    <source>
        <dbReference type="Proteomes" id="UP000028058"/>
    </source>
</evidence>
<dbReference type="CDD" id="cd00093">
    <property type="entry name" value="HTH_XRE"/>
    <property type="match status" value="1"/>
</dbReference>
<evidence type="ECO:0000313" key="2">
    <source>
        <dbReference type="EMBL" id="RKM93714.1"/>
    </source>
</evidence>
<dbReference type="Pfam" id="PF13560">
    <property type="entry name" value="HTH_31"/>
    <property type="match status" value="1"/>
</dbReference>
<dbReference type="SMART" id="SM00530">
    <property type="entry name" value="HTH_XRE"/>
    <property type="match status" value="1"/>
</dbReference>
<dbReference type="InterPro" id="IPR010982">
    <property type="entry name" value="Lambda_DNA-bd_dom_sf"/>
</dbReference>
<sequence>MARVRSMSTPTVRLVILGKRLKDLRTAAGKSYGDAAKVLGVSELTIRRMEKGEVGLKIPYVRNLLTEYGVSGQQEIDDFLALVEAANRPGWWHRYRDALPPWFKTYVALEEEAGVIRAYEPNFIPGLLQTEEYARTVLRAGLGRGAEEEAERRVAFRMERQKLLARPDAPRLWVIMDETVLRRPIAPPEVMRAQIEHLVEVSEAPNIALQLMPFALGLHPAMYGPFHIFRFPQPELQDIVYLENLIGAVYLDEYDDVSAFTEVMDRMGAQALPVRRTAAALDAMRKEI</sequence>
<dbReference type="AlphaFoldDB" id="A0A3R7IQ77"/>
<proteinExistence type="predicted"/>
<feature type="domain" description="HTH cro/C1-type" evidence="1">
    <location>
        <begin position="21"/>
        <end position="79"/>
    </location>
</feature>
<dbReference type="Proteomes" id="UP000028058">
    <property type="component" value="Unassembled WGS sequence"/>
</dbReference>
<dbReference type="EMBL" id="JNAD02000010">
    <property type="protein sequence ID" value="RKM93714.1"/>
    <property type="molecule type" value="Genomic_DNA"/>
</dbReference>
<dbReference type="Pfam" id="PF19054">
    <property type="entry name" value="DUF5753"/>
    <property type="match status" value="1"/>
</dbReference>
<keyword evidence="3" id="KW-1185">Reference proteome</keyword>
<dbReference type="InterPro" id="IPR043917">
    <property type="entry name" value="DUF5753"/>
</dbReference>
<comment type="caution">
    <text evidence="2">The sequence shown here is derived from an EMBL/GenBank/DDBJ whole genome shotgun (WGS) entry which is preliminary data.</text>
</comment>
<dbReference type="Gene3D" id="1.10.260.40">
    <property type="entry name" value="lambda repressor-like DNA-binding domains"/>
    <property type="match status" value="1"/>
</dbReference>
<dbReference type="OrthoDB" id="4285266at2"/>
<dbReference type="InterPro" id="IPR001387">
    <property type="entry name" value="Cro/C1-type_HTH"/>
</dbReference>
<reference evidence="2 3" key="1">
    <citation type="journal article" date="2014" name="Genome Announc.">
        <title>Draft Genome Sequence of Streptomyces fradiae ATCC 19609, a Strain Highly Sensitive to Antibiotics.</title>
        <authorList>
            <person name="Bekker O.B."/>
            <person name="Klimina K.M."/>
            <person name="Vatlin A.A."/>
            <person name="Zakharevich N.V."/>
            <person name="Kasianov A.S."/>
            <person name="Danilenko V.N."/>
        </authorList>
    </citation>
    <scope>NUCLEOTIDE SEQUENCE [LARGE SCALE GENOMIC DNA]</scope>
    <source>
        <strain evidence="2 3">ATCC 19609</strain>
    </source>
</reference>
<organism evidence="2 3">
    <name type="scientific">Streptomyces xinghaiensis</name>
    <dbReference type="NCBI Taxonomy" id="1038928"/>
    <lineage>
        <taxon>Bacteria</taxon>
        <taxon>Bacillati</taxon>
        <taxon>Actinomycetota</taxon>
        <taxon>Actinomycetes</taxon>
        <taxon>Kitasatosporales</taxon>
        <taxon>Streptomycetaceae</taxon>
        <taxon>Streptomyces</taxon>
    </lineage>
</organism>
<name>A0A3R7IQ77_9ACTN</name>